<keyword evidence="3" id="KW-1185">Reference proteome</keyword>
<accession>A0A9N9INM0</accession>
<dbReference type="AlphaFoldDB" id="A0A9N9INM0"/>
<organism evidence="2 3">
    <name type="scientific">Funneliformis mosseae</name>
    <name type="common">Endomycorrhizal fungus</name>
    <name type="synonym">Glomus mosseae</name>
    <dbReference type="NCBI Taxonomy" id="27381"/>
    <lineage>
        <taxon>Eukaryota</taxon>
        <taxon>Fungi</taxon>
        <taxon>Fungi incertae sedis</taxon>
        <taxon>Mucoromycota</taxon>
        <taxon>Glomeromycotina</taxon>
        <taxon>Glomeromycetes</taxon>
        <taxon>Glomerales</taxon>
        <taxon>Glomeraceae</taxon>
        <taxon>Funneliformis</taxon>
    </lineage>
</organism>
<feature type="region of interest" description="Disordered" evidence="1">
    <location>
        <begin position="1"/>
        <end position="59"/>
    </location>
</feature>
<protein>
    <submittedName>
        <fullName evidence="2">16516_t:CDS:1</fullName>
    </submittedName>
</protein>
<feature type="non-terminal residue" evidence="2">
    <location>
        <position position="82"/>
    </location>
</feature>
<feature type="compositionally biased region" description="Polar residues" evidence="1">
    <location>
        <begin position="42"/>
        <end position="59"/>
    </location>
</feature>
<sequence>MEEQKEKASSERTLSSDEFNSNQLEDNKDEWVINLDEINPDESASNISETSQASDSETNISLGSSSIWLYFNKNPADAFGYN</sequence>
<dbReference type="Proteomes" id="UP000789375">
    <property type="component" value="Unassembled WGS sequence"/>
</dbReference>
<dbReference type="EMBL" id="CAJVPP010021958">
    <property type="protein sequence ID" value="CAG8744002.1"/>
    <property type="molecule type" value="Genomic_DNA"/>
</dbReference>
<proteinExistence type="predicted"/>
<evidence type="ECO:0000313" key="3">
    <source>
        <dbReference type="Proteomes" id="UP000789375"/>
    </source>
</evidence>
<comment type="caution">
    <text evidence="2">The sequence shown here is derived from an EMBL/GenBank/DDBJ whole genome shotgun (WGS) entry which is preliminary data.</text>
</comment>
<gene>
    <name evidence="2" type="ORF">FMOSSE_LOCUS16306</name>
</gene>
<name>A0A9N9INM0_FUNMO</name>
<feature type="compositionally biased region" description="Basic and acidic residues" evidence="1">
    <location>
        <begin position="1"/>
        <end position="10"/>
    </location>
</feature>
<reference evidence="2" key="1">
    <citation type="submission" date="2021-06" db="EMBL/GenBank/DDBJ databases">
        <authorList>
            <person name="Kallberg Y."/>
            <person name="Tangrot J."/>
            <person name="Rosling A."/>
        </authorList>
    </citation>
    <scope>NUCLEOTIDE SEQUENCE</scope>
    <source>
        <strain evidence="2">87-6 pot B 2015</strain>
    </source>
</reference>
<evidence type="ECO:0000313" key="2">
    <source>
        <dbReference type="EMBL" id="CAG8744002.1"/>
    </source>
</evidence>
<feature type="compositionally biased region" description="Polar residues" evidence="1">
    <location>
        <begin position="11"/>
        <end position="24"/>
    </location>
</feature>
<evidence type="ECO:0000256" key="1">
    <source>
        <dbReference type="SAM" id="MobiDB-lite"/>
    </source>
</evidence>